<keyword evidence="3" id="KW-0614">Plasmid</keyword>
<organism evidence="3 4">
    <name type="scientific">Deinococcus geothermalis (strain DSM 11300 / CIP 105573 / AG-3a)</name>
    <dbReference type="NCBI Taxonomy" id="319795"/>
    <lineage>
        <taxon>Bacteria</taxon>
        <taxon>Thermotogati</taxon>
        <taxon>Deinococcota</taxon>
        <taxon>Deinococci</taxon>
        <taxon>Deinococcales</taxon>
        <taxon>Deinococcaceae</taxon>
        <taxon>Deinococcus</taxon>
    </lineage>
</organism>
<evidence type="ECO:0000313" key="4">
    <source>
        <dbReference type="Proteomes" id="UP000002431"/>
    </source>
</evidence>
<dbReference type="EMBL" id="CP000856">
    <property type="protein sequence ID" value="ABW34968.1"/>
    <property type="molecule type" value="Genomic_DNA"/>
</dbReference>
<feature type="domain" description="Schlafen AlbA-2" evidence="2">
    <location>
        <begin position="43"/>
        <end position="172"/>
    </location>
</feature>
<proteinExistence type="predicted"/>
<dbReference type="Pfam" id="PF04326">
    <property type="entry name" value="SLFN_AlbA_2"/>
    <property type="match status" value="1"/>
</dbReference>
<protein>
    <submittedName>
        <fullName evidence="3">Divergent AAA-4 ATPase related protein</fullName>
    </submittedName>
</protein>
<evidence type="ECO:0000313" key="3">
    <source>
        <dbReference type="EMBL" id="ABW34968.1"/>
    </source>
</evidence>
<name>A8ZR59_DEIGD</name>
<dbReference type="Gene3D" id="3.30.950.30">
    <property type="entry name" value="Schlafen, AAA domain"/>
    <property type="match status" value="1"/>
</dbReference>
<evidence type="ECO:0000256" key="1">
    <source>
        <dbReference type="SAM" id="MobiDB-lite"/>
    </source>
</evidence>
<reference evidence="3" key="1">
    <citation type="submission" date="2007-10" db="EMBL/GenBank/DDBJ databases">
        <title>Complete sequence of Plasmid2 pDGEO02 of Deinococcus geothermalis DSM 11300.</title>
        <authorList>
            <consortium name="US DOE Joint Genome Institute"/>
            <person name="Copeland A."/>
            <person name="Lucas S."/>
            <person name="Lapidus A."/>
            <person name="Barry K."/>
            <person name="Detter J.C."/>
            <person name="Glavina del Rio T."/>
            <person name="Hammon N."/>
            <person name="Israni S."/>
            <person name="Dalin E."/>
            <person name="Tice H."/>
            <person name="Pitluck S."/>
            <person name="Brettin T."/>
            <person name="Bruce D."/>
            <person name="Han C."/>
            <person name="Tapia R."/>
            <person name="Saunders E."/>
            <person name="Gilna P."/>
            <person name="Schmutz J."/>
            <person name="Larimer F."/>
            <person name="Land M."/>
            <person name="Hauser L."/>
            <person name="Kyrpides N."/>
            <person name="Kim E."/>
            <person name="Daly M.J."/>
            <person name="Fredrickson J.K."/>
            <person name="Makarova K.S."/>
            <person name="Gaidamakova E.K."/>
            <person name="Zhai M."/>
            <person name="Richardson P."/>
        </authorList>
    </citation>
    <scope>NUCLEOTIDE SEQUENCE [LARGE SCALE GENOMIC DNA]</scope>
    <source>
        <strain evidence="3">DSM 11300</strain>
        <plasmid evidence="3">pDGEO02</plasmid>
    </source>
</reference>
<keyword evidence="4" id="KW-1185">Reference proteome</keyword>
<dbReference type="PANTHER" id="PTHR30595:SF6">
    <property type="entry name" value="SCHLAFEN ALBA-2 DOMAIN-CONTAINING PROTEIN"/>
    <property type="match status" value="1"/>
</dbReference>
<dbReference type="Proteomes" id="UP000002431">
    <property type="component" value="Plasmid pDGEO02"/>
</dbReference>
<dbReference type="KEGG" id="dge:Dgeo_2925"/>
<geneLocation type="plasmid" evidence="3 4">
    <name>pDGEO02</name>
</geneLocation>
<feature type="region of interest" description="Disordered" evidence="1">
    <location>
        <begin position="1"/>
        <end position="26"/>
    </location>
</feature>
<evidence type="ECO:0000259" key="2">
    <source>
        <dbReference type="Pfam" id="PF04326"/>
    </source>
</evidence>
<feature type="compositionally biased region" description="Polar residues" evidence="1">
    <location>
        <begin position="9"/>
        <end position="18"/>
    </location>
</feature>
<dbReference type="HOGENOM" id="CLU_675645_0_0_0"/>
<dbReference type="InterPro" id="IPR007421">
    <property type="entry name" value="Schlafen_AlbA_2_dom"/>
</dbReference>
<dbReference type="PANTHER" id="PTHR30595">
    <property type="entry name" value="GLPR-RELATED TRANSCRIPTIONAL REPRESSOR"/>
    <property type="match status" value="1"/>
</dbReference>
<sequence>MAEVLPSNDARSVTTPDVPTTGGHHLPAHLDADLAEILRHRDEGPQVEFKRVLHTSGDDWGETVKDLCALANTGGTAFHGYAYLLVGVDDGGTVVGLPENLDHDTLERQLTDKLRPAVAPPLRFHVTPPRQHEGGAFLAIVIPPSTTGPHIIAGTGTGRATPGAWFVRNGKKADLAGPQDYARLVARIVDTYVAPLERAHQDLTTRYAALREDLDRLRVQVATGRGPDPADLSEVPTASLLQQHFSTPESRLAGRIRQEGLRFAGRQDEVWNPAWWAIIAADGPATSPEEARQIFRTLEELAQPLTLTVAQAVASGAEWAVGAAVDALRLAGGRLTVPMGRSSTDTGQVLRTYPLTLVLHAAAVVAAERLDFRAFRALTEVQVHLWPTSQQAHSVLRLLALQPTWAR</sequence>
<accession>A8ZR59</accession>
<dbReference type="InterPro" id="IPR038461">
    <property type="entry name" value="Schlafen_AlbA_2_dom_sf"/>
</dbReference>
<dbReference type="AlphaFoldDB" id="A8ZR59"/>
<gene>
    <name evidence="3" type="ORF">Dgeo_2925</name>
</gene>
<dbReference type="RefSeq" id="WP_012173411.1">
    <property type="nucleotide sequence ID" value="NC_009939.1"/>
</dbReference>